<keyword evidence="5 7" id="KW-0906">Nuclear pore complex</keyword>
<dbReference type="GO" id="GO:0031080">
    <property type="term" value="C:nuclear pore outer ring"/>
    <property type="evidence" value="ECO:0007669"/>
    <property type="project" value="TreeGrafter"/>
</dbReference>
<gene>
    <name evidence="8" type="ORF">BCR32DRAFT_291219</name>
</gene>
<dbReference type="OrthoDB" id="3098at2759"/>
<reference evidence="8 9" key="2">
    <citation type="submission" date="2016-08" db="EMBL/GenBank/DDBJ databases">
        <title>Pervasive Adenine N6-methylation of Active Genes in Fungi.</title>
        <authorList>
            <consortium name="DOE Joint Genome Institute"/>
            <person name="Mondo S.J."/>
            <person name="Dannebaum R.O."/>
            <person name="Kuo R.C."/>
            <person name="Labutti K."/>
            <person name="Haridas S."/>
            <person name="Kuo A."/>
            <person name="Salamov A."/>
            <person name="Ahrendt S.R."/>
            <person name="Lipzen A."/>
            <person name="Sullivan W."/>
            <person name="Andreopoulos W.B."/>
            <person name="Clum A."/>
            <person name="Lindquist E."/>
            <person name="Daum C."/>
            <person name="Ramamoorthy G.K."/>
            <person name="Gryganskyi A."/>
            <person name="Culley D."/>
            <person name="Magnuson J.K."/>
            <person name="James T.Y."/>
            <person name="O'Malley M.A."/>
            <person name="Stajich J.E."/>
            <person name="Spatafora J.W."/>
            <person name="Visel A."/>
            <person name="Grigoriev I.V."/>
        </authorList>
    </citation>
    <scope>NUCLEOTIDE SEQUENCE [LARGE SCALE GENOMIC DNA]</scope>
    <source>
        <strain evidence="8 9">S4</strain>
    </source>
</reference>
<keyword evidence="4 7" id="KW-0811">Translocation</keyword>
<dbReference type="GO" id="GO:0006406">
    <property type="term" value="P:mRNA export from nucleus"/>
    <property type="evidence" value="ECO:0007669"/>
    <property type="project" value="TreeGrafter"/>
</dbReference>
<comment type="subunit">
    <text evidence="7">Part of the nuclear pore complex (NPC).</text>
</comment>
<dbReference type="Gene3D" id="1.20.190.50">
    <property type="match status" value="1"/>
</dbReference>
<keyword evidence="3" id="KW-0653">Protein transport</keyword>
<dbReference type="PANTHER" id="PTHR13003:SF2">
    <property type="entry name" value="NUCLEAR PORE COMPLEX PROTEIN NUP107"/>
    <property type="match status" value="1"/>
</dbReference>
<keyword evidence="9" id="KW-1185">Reference proteome</keyword>
<evidence type="ECO:0000256" key="3">
    <source>
        <dbReference type="ARBA" id="ARBA00022927"/>
    </source>
</evidence>
<dbReference type="GO" id="GO:0000973">
    <property type="term" value="P:post-transcriptional tethering of RNA polymerase II gene DNA at nuclear periphery"/>
    <property type="evidence" value="ECO:0007669"/>
    <property type="project" value="TreeGrafter"/>
</dbReference>
<dbReference type="PANTHER" id="PTHR13003">
    <property type="entry name" value="NUP107-RELATED"/>
    <property type="match status" value="1"/>
</dbReference>
<dbReference type="InterPro" id="IPR007252">
    <property type="entry name" value="Nup84/Nup107"/>
</dbReference>
<keyword evidence="7" id="KW-0472">Membrane</keyword>
<dbReference type="Proteomes" id="UP000193944">
    <property type="component" value="Unassembled WGS sequence"/>
</dbReference>
<dbReference type="GO" id="GO:0017056">
    <property type="term" value="F:structural constituent of nuclear pore"/>
    <property type="evidence" value="ECO:0007669"/>
    <property type="project" value="UniProtKB-UniRule"/>
</dbReference>
<organism evidence="8 9">
    <name type="scientific">Anaeromyces robustus</name>
    <dbReference type="NCBI Taxonomy" id="1754192"/>
    <lineage>
        <taxon>Eukaryota</taxon>
        <taxon>Fungi</taxon>
        <taxon>Fungi incertae sedis</taxon>
        <taxon>Chytridiomycota</taxon>
        <taxon>Chytridiomycota incertae sedis</taxon>
        <taxon>Neocallimastigomycetes</taxon>
        <taxon>Neocallimastigales</taxon>
        <taxon>Neocallimastigaceae</taxon>
        <taxon>Anaeromyces</taxon>
    </lineage>
</organism>
<dbReference type="Pfam" id="PF04121">
    <property type="entry name" value="Nup84_Nup100"/>
    <property type="match status" value="1"/>
</dbReference>
<comment type="subcellular location">
    <subcellularLocation>
        <location evidence="7">Nucleus</location>
        <location evidence="7">Nuclear pore complex</location>
    </subcellularLocation>
    <subcellularLocation>
        <location evidence="7">Nucleus membrane</location>
    </subcellularLocation>
</comment>
<sequence length="746" mass="86631">MSKELKGTLEEFHDAFISYKNNVDIITEKYISICQKRIKYLTKNSNSIQFYDSAELLNEKLELNTWKLIQILNRHCKSIGEPDICYMEDPYISDASFASQYLQNEELTKVWTVREWLQDICSPYSIPSLKKENLISINNPSKNIINNEQHKLSLEPDKNDHEFDEKLSKVIYELIRRGKLADAIEYCEQCGQPWKGASLRGTLLWADPNYDKEEVNDIASGNRNRDLWKSLCYKLSNEEKYCSHERAIYSVMSGTVKNALPVCKTWEDYLWVYYNSYLESELSKGFKASARYVAEDNDEADLYLIEDPLIPESTESIFDSLLKNENEKIRKSAAEPFHYIQKMIILNKYDEMIIHFKKQLEESETIIGTPVNTDLLRFFVHFILLLKNSGISYPEKESEYIITAYIDSLIKYKKRTLVAGYASHLTNENQIKSYVSLLKTIDEPAHIKKEYIKLGQLHGLDTASICTVTVNSSLSDLEETFPKEIDNSIFKNMSTSVVTNSDIAKIHTLEWLTFEVSLVKEFFIQSNRLYRYFLGTGKLAAAQELFNFILNMNSIQCKLDDSKEENDIIMSESIAYCGLIDAYNSYISWKNAMDHKPDEKKSIKEDEWKTQIIEKTKEAEQLLNTAILLLVNIVKPNKTPEIQDDNAMEGVEYTDQDSLIKRRTIQNIYIPQIFLWLHNIYFETKDIIPENLKKSFDLVNDVASQFCDQFELSNTLEIFLDAIRKSAIYLLDRNPNSVVDISPFII</sequence>
<protein>
    <recommendedName>
        <fullName evidence="7">Nuclear pore complex protein</fullName>
    </recommendedName>
</protein>
<dbReference type="Gene3D" id="1.10.3450.20">
    <property type="match status" value="1"/>
</dbReference>
<keyword evidence="6 7" id="KW-0539">Nucleus</keyword>
<name>A0A1Y1XFS5_9FUNG</name>
<dbReference type="AlphaFoldDB" id="A0A1Y1XFS5"/>
<evidence type="ECO:0000256" key="2">
    <source>
        <dbReference type="ARBA" id="ARBA00022816"/>
    </source>
</evidence>
<evidence type="ECO:0000256" key="1">
    <source>
        <dbReference type="ARBA" id="ARBA00022448"/>
    </source>
</evidence>
<comment type="similarity">
    <text evidence="7">Belongs to the nucleoporin Nup84/Nup107 family.</text>
</comment>
<comment type="caution">
    <text evidence="8">The sequence shown here is derived from an EMBL/GenBank/DDBJ whole genome shotgun (WGS) entry which is preliminary data.</text>
</comment>
<dbReference type="GO" id="GO:0031965">
    <property type="term" value="C:nuclear membrane"/>
    <property type="evidence" value="ECO:0007669"/>
    <property type="project" value="UniProtKB-SubCell"/>
</dbReference>
<proteinExistence type="inferred from homology"/>
<reference evidence="8 9" key="1">
    <citation type="submission" date="2016-08" db="EMBL/GenBank/DDBJ databases">
        <title>A Parts List for Fungal Cellulosomes Revealed by Comparative Genomics.</title>
        <authorList>
            <consortium name="DOE Joint Genome Institute"/>
            <person name="Haitjema C.H."/>
            <person name="Gilmore S.P."/>
            <person name="Henske J.K."/>
            <person name="Solomon K.V."/>
            <person name="De Groot R."/>
            <person name="Kuo A."/>
            <person name="Mondo S.J."/>
            <person name="Salamov A.A."/>
            <person name="Labutti K."/>
            <person name="Zhao Z."/>
            <person name="Chiniquy J."/>
            <person name="Barry K."/>
            <person name="Brewer H.M."/>
            <person name="Purvine S.O."/>
            <person name="Wright A.T."/>
            <person name="Boxma B."/>
            <person name="Van Alen T."/>
            <person name="Hackstein J.H."/>
            <person name="Baker S.E."/>
            <person name="Grigoriev I.V."/>
            <person name="O'Malley M.A."/>
        </authorList>
    </citation>
    <scope>NUCLEOTIDE SEQUENCE [LARGE SCALE GENOMIC DNA]</scope>
    <source>
        <strain evidence="8 9">S4</strain>
    </source>
</reference>
<evidence type="ECO:0000313" key="9">
    <source>
        <dbReference type="Proteomes" id="UP000193944"/>
    </source>
</evidence>
<comment type="function">
    <text evidence="7">Functions as a component of the nuclear pore complex (NPC).</text>
</comment>
<accession>A0A1Y1XFS5</accession>
<evidence type="ECO:0000313" key="8">
    <source>
        <dbReference type="EMBL" id="ORX84577.1"/>
    </source>
</evidence>
<evidence type="ECO:0000256" key="6">
    <source>
        <dbReference type="ARBA" id="ARBA00023242"/>
    </source>
</evidence>
<dbReference type="STRING" id="1754192.A0A1Y1XFS5"/>
<evidence type="ECO:0000256" key="5">
    <source>
        <dbReference type="ARBA" id="ARBA00023132"/>
    </source>
</evidence>
<evidence type="ECO:0000256" key="7">
    <source>
        <dbReference type="RuleBase" id="RU365072"/>
    </source>
</evidence>
<evidence type="ECO:0000256" key="4">
    <source>
        <dbReference type="ARBA" id="ARBA00023010"/>
    </source>
</evidence>
<keyword evidence="2" id="KW-0509">mRNA transport</keyword>
<keyword evidence="1 7" id="KW-0813">Transport</keyword>
<dbReference type="EMBL" id="MCFG01000049">
    <property type="protein sequence ID" value="ORX84577.1"/>
    <property type="molecule type" value="Genomic_DNA"/>
</dbReference>
<dbReference type="GO" id="GO:0006606">
    <property type="term" value="P:protein import into nucleus"/>
    <property type="evidence" value="ECO:0007669"/>
    <property type="project" value="TreeGrafter"/>
</dbReference>